<sequence length="92" mass="10550">MLIVELAIPFTRLVRAKIWLILQHFLISQVVSLLRNQVVSLIRNGVVNFARNSGQFKPNWVVSFTEFSSMTFNISLEIRPFPSGNGWMANSR</sequence>
<dbReference type="AlphaFoldDB" id="A0A916JH89"/>
<accession>A0A916JH89</accession>
<comment type="caution">
    <text evidence="1">The sequence shown here is derived from an EMBL/GenBank/DDBJ whole genome shotgun (WGS) entry which is preliminary data.</text>
</comment>
<evidence type="ECO:0000313" key="1">
    <source>
        <dbReference type="EMBL" id="CAG5013113.1"/>
    </source>
</evidence>
<gene>
    <name evidence="1" type="ORF">DYBT9275_05340</name>
</gene>
<name>A0A916JH89_9BACT</name>
<dbReference type="Proteomes" id="UP000680038">
    <property type="component" value="Unassembled WGS sequence"/>
</dbReference>
<protein>
    <submittedName>
        <fullName evidence="1">Uncharacterized protein</fullName>
    </submittedName>
</protein>
<proteinExistence type="predicted"/>
<organism evidence="1 2">
    <name type="scientific">Dyadobacter helix</name>
    <dbReference type="NCBI Taxonomy" id="2822344"/>
    <lineage>
        <taxon>Bacteria</taxon>
        <taxon>Pseudomonadati</taxon>
        <taxon>Bacteroidota</taxon>
        <taxon>Cytophagia</taxon>
        <taxon>Cytophagales</taxon>
        <taxon>Spirosomataceae</taxon>
        <taxon>Dyadobacter</taxon>
    </lineage>
</organism>
<keyword evidence="2" id="KW-1185">Reference proteome</keyword>
<reference evidence="1" key="1">
    <citation type="submission" date="2021-04" db="EMBL/GenBank/DDBJ databases">
        <authorList>
            <person name="Rodrigo-Torres L."/>
            <person name="Arahal R. D."/>
            <person name="Lucena T."/>
        </authorList>
    </citation>
    <scope>NUCLEOTIDE SEQUENCE</scope>
    <source>
        <strain evidence="1">CECT 9275</strain>
    </source>
</reference>
<dbReference type="EMBL" id="CAJRAF010000002">
    <property type="protein sequence ID" value="CAG5013113.1"/>
    <property type="molecule type" value="Genomic_DNA"/>
</dbReference>
<evidence type="ECO:0000313" key="2">
    <source>
        <dbReference type="Proteomes" id="UP000680038"/>
    </source>
</evidence>